<dbReference type="Pfam" id="PF06013">
    <property type="entry name" value="WXG100"/>
    <property type="match status" value="1"/>
</dbReference>
<keyword evidence="4" id="KW-1185">Reference proteome</keyword>
<dbReference type="InterPro" id="IPR010310">
    <property type="entry name" value="T7SS_ESAT-6-like"/>
</dbReference>
<gene>
    <name evidence="3" type="ORF">P3H78_29495</name>
</gene>
<protein>
    <recommendedName>
        <fullName evidence="1">ESAT-6-like protein</fullName>
    </recommendedName>
</protein>
<keyword evidence="2" id="KW-0175">Coiled coil</keyword>
<reference evidence="3 4" key="1">
    <citation type="submission" date="2023-03" db="EMBL/GenBank/DDBJ databases">
        <title>Draft genome sequence of Streptomyces sp. K1PA1 isolated from peat swamp forest in Thailand.</title>
        <authorList>
            <person name="Klaysubun C."/>
            <person name="Duangmal K."/>
        </authorList>
    </citation>
    <scope>NUCLEOTIDE SEQUENCE [LARGE SCALE GENOMIC DNA]</scope>
    <source>
        <strain evidence="3 4">K1PA1</strain>
    </source>
</reference>
<dbReference type="EMBL" id="JARJBB010000026">
    <property type="protein sequence ID" value="MDF3302673.1"/>
    <property type="molecule type" value="Genomic_DNA"/>
</dbReference>
<evidence type="ECO:0000256" key="1">
    <source>
        <dbReference type="RuleBase" id="RU362001"/>
    </source>
</evidence>
<comment type="similarity">
    <text evidence="1">Belongs to the WXG100 family.</text>
</comment>
<name>A0ABT6ADZ0_9ACTN</name>
<dbReference type="NCBIfam" id="TIGR03930">
    <property type="entry name" value="WXG100_ESAT6"/>
    <property type="match status" value="1"/>
</dbReference>
<evidence type="ECO:0000256" key="2">
    <source>
        <dbReference type="SAM" id="Coils"/>
    </source>
</evidence>
<comment type="caution">
    <text evidence="3">The sequence shown here is derived from an EMBL/GenBank/DDBJ whole genome shotgun (WGS) entry which is preliminary data.</text>
</comment>
<evidence type="ECO:0000313" key="4">
    <source>
        <dbReference type="Proteomes" id="UP001221150"/>
    </source>
</evidence>
<organism evidence="3 4">
    <name type="scientific">Streptomyces tropicalis</name>
    <dbReference type="NCBI Taxonomy" id="3034234"/>
    <lineage>
        <taxon>Bacteria</taxon>
        <taxon>Bacillati</taxon>
        <taxon>Actinomycetota</taxon>
        <taxon>Actinomycetes</taxon>
        <taxon>Kitasatosporales</taxon>
        <taxon>Streptomycetaceae</taxon>
        <taxon>Streptomyces</taxon>
    </lineage>
</organism>
<accession>A0ABT6ADZ0</accession>
<proteinExistence type="inferred from homology"/>
<dbReference type="Gene3D" id="1.10.287.1060">
    <property type="entry name" value="ESAT-6-like"/>
    <property type="match status" value="1"/>
</dbReference>
<feature type="coiled-coil region" evidence="2">
    <location>
        <begin position="19"/>
        <end position="46"/>
    </location>
</feature>
<dbReference type="InterPro" id="IPR036689">
    <property type="entry name" value="ESAT-6-like_sf"/>
</dbReference>
<dbReference type="SUPFAM" id="SSF140453">
    <property type="entry name" value="EsxAB dimer-like"/>
    <property type="match status" value="1"/>
</dbReference>
<evidence type="ECO:0000313" key="3">
    <source>
        <dbReference type="EMBL" id="MDF3302673.1"/>
    </source>
</evidence>
<dbReference type="RefSeq" id="WP_276112228.1">
    <property type="nucleotide sequence ID" value="NZ_JARJBB010000026.1"/>
</dbReference>
<dbReference type="Proteomes" id="UP001221150">
    <property type="component" value="Unassembled WGS sequence"/>
</dbReference>
<sequence length="99" mass="11017">MSTNADGLSVKYDALDLTATHIGNEAKNLEQDLQELRQMVVRSQQYWEGDAQSTFTTELAKWDKEATHIHTALTTIGHTVHTAGGTYMEGDKKAAGYFR</sequence>